<feature type="transmembrane region" description="Helical" evidence="5">
    <location>
        <begin position="12"/>
        <end position="36"/>
    </location>
</feature>
<keyword evidence="3 5" id="KW-1133">Transmembrane helix</keyword>
<feature type="transmembrane region" description="Helical" evidence="5">
    <location>
        <begin position="421"/>
        <end position="441"/>
    </location>
</feature>
<evidence type="ECO:0000313" key="7">
    <source>
        <dbReference type="Proteomes" id="UP000325292"/>
    </source>
</evidence>
<dbReference type="PANTHER" id="PTHR47547:SF1">
    <property type="entry name" value="ASPARTATE-PROTON SYMPORTER"/>
    <property type="match status" value="1"/>
</dbReference>
<feature type="transmembrane region" description="Helical" evidence="5">
    <location>
        <begin position="472"/>
        <end position="495"/>
    </location>
</feature>
<comment type="subcellular location">
    <subcellularLocation>
        <location evidence="1">Membrane</location>
        <topology evidence="1">Multi-pass membrane protein</topology>
    </subcellularLocation>
</comment>
<feature type="transmembrane region" description="Helical" evidence="5">
    <location>
        <begin position="334"/>
        <end position="355"/>
    </location>
</feature>
<evidence type="ECO:0000256" key="2">
    <source>
        <dbReference type="ARBA" id="ARBA00022692"/>
    </source>
</evidence>
<gene>
    <name evidence="6" type="ORF">BXT84_15690</name>
</gene>
<feature type="transmembrane region" description="Helical" evidence="5">
    <location>
        <begin position="128"/>
        <end position="148"/>
    </location>
</feature>
<dbReference type="InterPro" id="IPR002293">
    <property type="entry name" value="AA/rel_permease1"/>
</dbReference>
<evidence type="ECO:0000256" key="3">
    <source>
        <dbReference type="ARBA" id="ARBA00022989"/>
    </source>
</evidence>
<proteinExistence type="predicted"/>
<feature type="transmembrane region" description="Helical" evidence="5">
    <location>
        <begin position="225"/>
        <end position="249"/>
    </location>
</feature>
<feature type="transmembrane region" description="Helical" evidence="5">
    <location>
        <begin position="160"/>
        <end position="179"/>
    </location>
</feature>
<evidence type="ECO:0000256" key="5">
    <source>
        <dbReference type="SAM" id="Phobius"/>
    </source>
</evidence>
<dbReference type="Proteomes" id="UP000325292">
    <property type="component" value="Chromosome"/>
</dbReference>
<accession>A0ABM6RWN1</accession>
<feature type="transmembrane region" description="Helical" evidence="5">
    <location>
        <begin position="398"/>
        <end position="415"/>
    </location>
</feature>
<dbReference type="EMBL" id="CP019454">
    <property type="protein sequence ID" value="AUW95644.1"/>
    <property type="molecule type" value="Genomic_DNA"/>
</dbReference>
<keyword evidence="2 5" id="KW-0812">Transmembrane</keyword>
<reference evidence="6 7" key="1">
    <citation type="journal article" date="2019" name="Sci. Rep.">
        <title>Sulfobacillus thermotolerans: new insights into resistance and metabolic capacities of acidophilic chemolithotrophs.</title>
        <authorList>
            <person name="Panyushkina A.E."/>
            <person name="Babenko V.V."/>
            <person name="Nikitina A.S."/>
            <person name="Selezneva O.V."/>
            <person name="Tsaplina I.A."/>
            <person name="Letarova M.A."/>
            <person name="Kostryukova E.S."/>
            <person name="Letarov A.V."/>
        </authorList>
    </citation>
    <scope>NUCLEOTIDE SEQUENCE [LARGE SCALE GENOMIC DNA]</scope>
    <source>
        <strain evidence="6 7">Kr1</strain>
    </source>
</reference>
<feature type="transmembrane region" description="Helical" evidence="5">
    <location>
        <begin position="361"/>
        <end position="386"/>
    </location>
</feature>
<evidence type="ECO:0000256" key="1">
    <source>
        <dbReference type="ARBA" id="ARBA00004141"/>
    </source>
</evidence>
<dbReference type="Gene3D" id="1.20.1740.10">
    <property type="entry name" value="Amino acid/polyamine transporter I"/>
    <property type="match status" value="1"/>
</dbReference>
<keyword evidence="4 5" id="KW-0472">Membrane</keyword>
<dbReference type="InterPro" id="IPR052962">
    <property type="entry name" value="AA_Transporter_AGT"/>
</dbReference>
<dbReference type="PANTHER" id="PTHR47547">
    <property type="match status" value="1"/>
</dbReference>
<feature type="transmembrane region" description="Helical" evidence="5">
    <location>
        <begin position="448"/>
        <end position="466"/>
    </location>
</feature>
<evidence type="ECO:0000256" key="4">
    <source>
        <dbReference type="ARBA" id="ARBA00023136"/>
    </source>
</evidence>
<feature type="transmembrane region" description="Helical" evidence="5">
    <location>
        <begin position="87"/>
        <end position="108"/>
    </location>
</feature>
<dbReference type="Pfam" id="PF13520">
    <property type="entry name" value="AA_permease_2"/>
    <property type="match status" value="1"/>
</dbReference>
<keyword evidence="7" id="KW-1185">Reference proteome</keyword>
<feature type="transmembrane region" description="Helical" evidence="5">
    <location>
        <begin position="284"/>
        <end position="306"/>
    </location>
</feature>
<feature type="transmembrane region" description="Helical" evidence="5">
    <location>
        <begin position="191"/>
        <end position="213"/>
    </location>
</feature>
<sequence>MNSLKKHLTLFDLIVIGVAGAVGTGVLFSSAGMAAVAGPGVVLAWLIGAVMYLFVGLTYVDLSYLYPEAGGPSRYSLYSYGKTTNMINAFADLIWYLFIPPVEALATVEGLNYFYPHFINALGNPTTAGAVLGVVLMLLFLPFNYYGVRMFANSTNVFGIAKLLLYVVVGIGFLSFAHSQNFTAYGGFMPFGMGGVFAAIPLGMFAFGGIRVIPDYAEEVKQPRLLGHAILWSVLGQTIIYVLLSLGFLTALDWSQLKIHPGTWSAIASIAGNPFLTIAQGAHVGWLIFLTVIIAVIGPFVTGYIYQGAGSRILLAMGRSGLVSAKMQELSDRYAIPVWALLVFTVIGAVVAYIAAPLPSIYSLITDAVVAGYLGFAVNPVVMLALRKEGHAGKLKNGSLVAVLAFASASLIVYWSGWPSVPYATVLLALASVVFGLMYKVKGGFVNAIWYIAYVLFLTLMTYIGSVGALKWFNIDIGSVIVVVVCLVLFLPWGIASRMAPQANPDVTAKGSVGDSA</sequence>
<protein>
    <submittedName>
        <fullName evidence="6">Amino acid transporter</fullName>
    </submittedName>
</protein>
<evidence type="ECO:0000313" key="6">
    <source>
        <dbReference type="EMBL" id="AUW95644.1"/>
    </source>
</evidence>
<name>A0ABM6RWN1_9FIRM</name>
<organism evidence="6 7">
    <name type="scientific">Sulfobacillus thermotolerans</name>
    <dbReference type="NCBI Taxonomy" id="338644"/>
    <lineage>
        <taxon>Bacteria</taxon>
        <taxon>Bacillati</taxon>
        <taxon>Bacillota</taxon>
        <taxon>Clostridia</taxon>
        <taxon>Eubacteriales</taxon>
        <taxon>Clostridiales Family XVII. Incertae Sedis</taxon>
        <taxon>Sulfobacillus</taxon>
    </lineage>
</organism>
<feature type="transmembrane region" description="Helical" evidence="5">
    <location>
        <begin position="42"/>
        <end position="66"/>
    </location>
</feature>